<dbReference type="Proteomes" id="UP001156672">
    <property type="component" value="Unassembled WGS sequence"/>
</dbReference>
<dbReference type="Pfam" id="PF09827">
    <property type="entry name" value="CRISPR_Cas2"/>
    <property type="match status" value="1"/>
</dbReference>
<evidence type="ECO:0000256" key="1">
    <source>
        <dbReference type="ARBA" id="ARBA00001946"/>
    </source>
</evidence>
<dbReference type="SUPFAM" id="SSF143430">
    <property type="entry name" value="TTP0101/SSO1404-like"/>
    <property type="match status" value="1"/>
</dbReference>
<dbReference type="InterPro" id="IPR019199">
    <property type="entry name" value="Virulence_VapD/CRISPR_Cas2"/>
</dbReference>
<dbReference type="Gene3D" id="3.30.70.240">
    <property type="match status" value="1"/>
</dbReference>
<reference evidence="10" key="1">
    <citation type="journal article" date="2019" name="Int. J. Syst. Evol. Microbiol.">
        <title>The Global Catalogue of Microorganisms (GCM) 10K type strain sequencing project: providing services to taxonomists for standard genome sequencing and annotation.</title>
        <authorList>
            <consortium name="The Broad Institute Genomics Platform"/>
            <consortium name="The Broad Institute Genome Sequencing Center for Infectious Disease"/>
            <person name="Wu L."/>
            <person name="Ma J."/>
        </authorList>
    </citation>
    <scope>NUCLEOTIDE SEQUENCE [LARGE SCALE GENOMIC DNA]</scope>
    <source>
        <strain evidence="10">NBRC 3250</strain>
    </source>
</reference>
<keyword evidence="4" id="KW-0479">Metal-binding</keyword>
<evidence type="ECO:0000256" key="2">
    <source>
        <dbReference type="ARBA" id="ARBA00009959"/>
    </source>
</evidence>
<organism evidence="9 10">
    <name type="scientific">Gluconobacter albidus</name>
    <dbReference type="NCBI Taxonomy" id="318683"/>
    <lineage>
        <taxon>Bacteria</taxon>
        <taxon>Pseudomonadati</taxon>
        <taxon>Pseudomonadota</taxon>
        <taxon>Alphaproteobacteria</taxon>
        <taxon>Acetobacterales</taxon>
        <taxon>Acetobacteraceae</taxon>
        <taxon>Gluconobacter</taxon>
    </lineage>
</organism>
<evidence type="ECO:0000313" key="9">
    <source>
        <dbReference type="EMBL" id="GLQ69360.1"/>
    </source>
</evidence>
<sequence length="93" mass="10692">MTSWIVSYDLRNAEGSQDYQPLWDYLKAHGAHRVQKSLWFLASPLSAKDLTKMLQSLIHPKDRILVAELVTNSWWVNAMPGTNDWVKANPPSR</sequence>
<keyword evidence="6" id="KW-0378">Hydrolase</keyword>
<protein>
    <submittedName>
        <fullName evidence="9">Uncharacterized protein</fullName>
    </submittedName>
</protein>
<keyword evidence="10" id="KW-1185">Reference proteome</keyword>
<evidence type="ECO:0000256" key="7">
    <source>
        <dbReference type="ARBA" id="ARBA00022842"/>
    </source>
</evidence>
<dbReference type="InterPro" id="IPR021127">
    <property type="entry name" value="CRISPR_associated_Cas2"/>
</dbReference>
<evidence type="ECO:0000256" key="8">
    <source>
        <dbReference type="ARBA" id="ARBA00023118"/>
    </source>
</evidence>
<evidence type="ECO:0000256" key="5">
    <source>
        <dbReference type="ARBA" id="ARBA00022759"/>
    </source>
</evidence>
<dbReference type="EMBL" id="BSNW01000017">
    <property type="protein sequence ID" value="GLQ69360.1"/>
    <property type="molecule type" value="Genomic_DNA"/>
</dbReference>
<comment type="similarity">
    <text evidence="2">Belongs to the CRISPR-associated endoribonuclease Cas2 protein family.</text>
</comment>
<keyword evidence="5" id="KW-0255">Endonuclease</keyword>
<gene>
    <name evidence="9" type="ORF">GCM10007866_18110</name>
</gene>
<dbReference type="NCBIfam" id="TIGR01573">
    <property type="entry name" value="cas2"/>
    <property type="match status" value="1"/>
</dbReference>
<keyword evidence="7" id="KW-0460">Magnesium</keyword>
<comment type="cofactor">
    <cofactor evidence="1">
        <name>Mg(2+)</name>
        <dbReference type="ChEBI" id="CHEBI:18420"/>
    </cofactor>
</comment>
<comment type="caution">
    <text evidence="9">The sequence shown here is derived from an EMBL/GenBank/DDBJ whole genome shotgun (WGS) entry which is preliminary data.</text>
</comment>
<keyword evidence="3" id="KW-0540">Nuclease</keyword>
<evidence type="ECO:0000256" key="4">
    <source>
        <dbReference type="ARBA" id="ARBA00022723"/>
    </source>
</evidence>
<name>A0ABQ5X0N6_9PROT</name>
<accession>A0ABQ5X0N6</accession>
<proteinExistence type="inferred from homology"/>
<evidence type="ECO:0000256" key="3">
    <source>
        <dbReference type="ARBA" id="ARBA00022722"/>
    </source>
</evidence>
<evidence type="ECO:0000313" key="10">
    <source>
        <dbReference type="Proteomes" id="UP001156672"/>
    </source>
</evidence>
<dbReference type="RefSeq" id="WP_082790663.1">
    <property type="nucleotide sequence ID" value="NZ_BEWL01000010.1"/>
</dbReference>
<keyword evidence="8" id="KW-0051">Antiviral defense</keyword>
<evidence type="ECO:0000256" key="6">
    <source>
        <dbReference type="ARBA" id="ARBA00022801"/>
    </source>
</evidence>